<organism evidence="2 3">
    <name type="scientific">Leptospira ilyithenensis</name>
    <dbReference type="NCBI Taxonomy" id="2484901"/>
    <lineage>
        <taxon>Bacteria</taxon>
        <taxon>Pseudomonadati</taxon>
        <taxon>Spirochaetota</taxon>
        <taxon>Spirochaetia</taxon>
        <taxon>Leptospirales</taxon>
        <taxon>Leptospiraceae</taxon>
        <taxon>Leptospira</taxon>
    </lineage>
</organism>
<sequence length="318" mass="36094">MKKNNISEFDIVVNGVTLRFRKYKGKKSSDPIILVHGLSGNLQFMNRIADVLQVLDCDIYSYDLRGRGRSDKPRGIYDAEVHAKDLLAAINHLGLDRIRIVAHSLGAWVSLAFAKSAGDRLSKLILLDGAGIQPISRKLRNLNMVRLSLSRMGRFFTSKEEYFKEIADSPFLTSWNKKIEQMFDYELSGRFRDGVGGLECNIPLYVMESELNSLGGSLTNKGLLLGLILHPTSFFLKMKRNNHLPYASVQSPTLVVRAMRANLKYGDEMLPDPSYARILREIPNSRGLTLHEYNHYQFIIEDCPVLDREMISFLGDSY</sequence>
<name>A0A4R9LN81_9LEPT</name>
<dbReference type="AlphaFoldDB" id="A0A4R9LN81"/>
<dbReference type="GO" id="GO:0016020">
    <property type="term" value="C:membrane"/>
    <property type="evidence" value="ECO:0007669"/>
    <property type="project" value="TreeGrafter"/>
</dbReference>
<evidence type="ECO:0000259" key="1">
    <source>
        <dbReference type="Pfam" id="PF00561"/>
    </source>
</evidence>
<proteinExistence type="predicted"/>
<dbReference type="Pfam" id="PF00561">
    <property type="entry name" value="Abhydrolase_1"/>
    <property type="match status" value="1"/>
</dbReference>
<dbReference type="Gene3D" id="3.40.50.1820">
    <property type="entry name" value="alpha/beta hydrolase"/>
    <property type="match status" value="1"/>
</dbReference>
<dbReference type="PANTHER" id="PTHR43798:SF33">
    <property type="entry name" value="HYDROLASE, PUTATIVE (AFU_ORTHOLOGUE AFUA_2G14860)-RELATED"/>
    <property type="match status" value="1"/>
</dbReference>
<feature type="domain" description="AB hydrolase-1" evidence="1">
    <location>
        <begin position="31"/>
        <end position="299"/>
    </location>
</feature>
<gene>
    <name evidence="2" type="ORF">EHS11_16290</name>
</gene>
<accession>A0A4R9LN81</accession>
<dbReference type="InterPro" id="IPR029058">
    <property type="entry name" value="AB_hydrolase_fold"/>
</dbReference>
<dbReference type="RefSeq" id="WP_135765406.1">
    <property type="nucleotide sequence ID" value="NZ_RQHV01000061.1"/>
</dbReference>
<dbReference type="InterPro" id="IPR000073">
    <property type="entry name" value="AB_hydrolase_1"/>
</dbReference>
<dbReference type="InterPro" id="IPR050266">
    <property type="entry name" value="AB_hydrolase_sf"/>
</dbReference>
<evidence type="ECO:0000313" key="3">
    <source>
        <dbReference type="Proteomes" id="UP000298264"/>
    </source>
</evidence>
<dbReference type="SUPFAM" id="SSF53474">
    <property type="entry name" value="alpha/beta-Hydrolases"/>
    <property type="match status" value="1"/>
</dbReference>
<comment type="caution">
    <text evidence="2">The sequence shown here is derived from an EMBL/GenBank/DDBJ whole genome shotgun (WGS) entry which is preliminary data.</text>
</comment>
<keyword evidence="3" id="KW-1185">Reference proteome</keyword>
<keyword evidence="2" id="KW-0378">Hydrolase</keyword>
<reference evidence="2" key="1">
    <citation type="journal article" date="2019" name="PLoS Negl. Trop. Dis.">
        <title>Revisiting the worldwide diversity of Leptospira species in the environment.</title>
        <authorList>
            <person name="Vincent A.T."/>
            <person name="Schiettekatte O."/>
            <person name="Bourhy P."/>
            <person name="Veyrier F.J."/>
            <person name="Picardeau M."/>
        </authorList>
    </citation>
    <scope>NUCLEOTIDE SEQUENCE [LARGE SCALE GENOMIC DNA]</scope>
    <source>
        <strain evidence="2">201400974</strain>
    </source>
</reference>
<dbReference type="GO" id="GO:0016787">
    <property type="term" value="F:hydrolase activity"/>
    <property type="evidence" value="ECO:0007669"/>
    <property type="project" value="UniProtKB-KW"/>
</dbReference>
<evidence type="ECO:0000313" key="2">
    <source>
        <dbReference type="EMBL" id="TGN08454.1"/>
    </source>
</evidence>
<protein>
    <submittedName>
        <fullName evidence="2">Alpha/beta hydrolase</fullName>
    </submittedName>
</protein>
<dbReference type="PANTHER" id="PTHR43798">
    <property type="entry name" value="MONOACYLGLYCEROL LIPASE"/>
    <property type="match status" value="1"/>
</dbReference>
<dbReference type="Proteomes" id="UP000298264">
    <property type="component" value="Unassembled WGS sequence"/>
</dbReference>
<dbReference type="OrthoDB" id="252464at2"/>
<dbReference type="EMBL" id="RQHV01000061">
    <property type="protein sequence ID" value="TGN08454.1"/>
    <property type="molecule type" value="Genomic_DNA"/>
</dbReference>